<comment type="caution">
    <text evidence="1">The sequence shown here is derived from an EMBL/GenBank/DDBJ whole genome shotgun (WGS) entry which is preliminary data.</text>
</comment>
<sequence>MATDYETIQRNHEAFKKRKRLVTKLKLAAKNVVIQYKTAKKSLDEIQKIALSCGFYIDEDTGDLKDIT</sequence>
<dbReference type="EMBL" id="BARS01036084">
    <property type="protein sequence ID" value="GAG25763.1"/>
    <property type="molecule type" value="Genomic_DNA"/>
</dbReference>
<dbReference type="AlphaFoldDB" id="X0WML6"/>
<reference evidence="1" key="1">
    <citation type="journal article" date="2014" name="Front. Microbiol.">
        <title>High frequency of phylogenetically diverse reductive dehalogenase-homologous genes in deep subseafloor sedimentary metagenomes.</title>
        <authorList>
            <person name="Kawai M."/>
            <person name="Futagami T."/>
            <person name="Toyoda A."/>
            <person name="Takaki Y."/>
            <person name="Nishi S."/>
            <person name="Hori S."/>
            <person name="Arai W."/>
            <person name="Tsubouchi T."/>
            <person name="Morono Y."/>
            <person name="Uchiyama I."/>
            <person name="Ito T."/>
            <person name="Fujiyama A."/>
            <person name="Inagaki F."/>
            <person name="Takami H."/>
        </authorList>
    </citation>
    <scope>NUCLEOTIDE SEQUENCE</scope>
    <source>
        <strain evidence="1">Expedition CK06-06</strain>
    </source>
</reference>
<name>X0WML6_9ZZZZ</name>
<accession>X0WML6</accession>
<gene>
    <name evidence="1" type="ORF">S01H1_55502</name>
</gene>
<proteinExistence type="predicted"/>
<protein>
    <submittedName>
        <fullName evidence="1">Uncharacterized protein</fullName>
    </submittedName>
</protein>
<organism evidence="1">
    <name type="scientific">marine sediment metagenome</name>
    <dbReference type="NCBI Taxonomy" id="412755"/>
    <lineage>
        <taxon>unclassified sequences</taxon>
        <taxon>metagenomes</taxon>
        <taxon>ecological metagenomes</taxon>
    </lineage>
</organism>
<evidence type="ECO:0000313" key="1">
    <source>
        <dbReference type="EMBL" id="GAG25763.1"/>
    </source>
</evidence>